<name>A0A9X2M8N5_9FIRM</name>
<protein>
    <submittedName>
        <fullName evidence="1">Uncharacterized protein</fullName>
    </submittedName>
</protein>
<dbReference type="RefSeq" id="WP_257560149.1">
    <property type="nucleotide sequence ID" value="NZ_JANKBY010000030.1"/>
</dbReference>
<proteinExistence type="predicted"/>
<gene>
    <name evidence="1" type="ORF">NSA58_04320</name>
</gene>
<keyword evidence="2" id="KW-1185">Reference proteome</keyword>
<organism evidence="1 2">
    <name type="scientific">Terrisporobacter muris</name>
    <dbReference type="NCBI Taxonomy" id="2963284"/>
    <lineage>
        <taxon>Bacteria</taxon>
        <taxon>Bacillati</taxon>
        <taxon>Bacillota</taxon>
        <taxon>Clostridia</taxon>
        <taxon>Peptostreptococcales</taxon>
        <taxon>Peptostreptococcaceae</taxon>
        <taxon>Terrisporobacter</taxon>
    </lineage>
</organism>
<evidence type="ECO:0000313" key="2">
    <source>
        <dbReference type="Proteomes" id="UP001140817"/>
    </source>
</evidence>
<reference evidence="1" key="1">
    <citation type="submission" date="2022-07" db="EMBL/GenBank/DDBJ databases">
        <title>Enhanced cultured diversity of the mouse gut microbiota enables custom-made synthetic communities.</title>
        <authorList>
            <person name="Afrizal A."/>
        </authorList>
    </citation>
    <scope>NUCLEOTIDE SEQUENCE</scope>
    <source>
        <strain evidence="1">DSM 29186</strain>
    </source>
</reference>
<sequence>MAILTIAGVDVKNPSVFQVEITDIDKESERNANGTMQRTRVATKRKLTVEWGPLSNSEISKILKAVKDVFFTVKYPDPEEGKTITKTFYTGDRTSPVLRVRNGVIMWEGLSTNLVER</sequence>
<dbReference type="InterPro" id="IPR046557">
    <property type="entry name" value="DUF6711"/>
</dbReference>
<dbReference type="Proteomes" id="UP001140817">
    <property type="component" value="Unassembled WGS sequence"/>
</dbReference>
<dbReference type="EMBL" id="JANKBY010000030">
    <property type="protein sequence ID" value="MCR1822005.1"/>
    <property type="molecule type" value="Genomic_DNA"/>
</dbReference>
<comment type="caution">
    <text evidence="1">The sequence shown here is derived from an EMBL/GenBank/DDBJ whole genome shotgun (WGS) entry which is preliminary data.</text>
</comment>
<dbReference type="Pfam" id="PF20458">
    <property type="entry name" value="DUF6711"/>
    <property type="match status" value="1"/>
</dbReference>
<evidence type="ECO:0000313" key="1">
    <source>
        <dbReference type="EMBL" id="MCR1822005.1"/>
    </source>
</evidence>
<dbReference type="AlphaFoldDB" id="A0A9X2M8N5"/>
<accession>A0A9X2M8N5</accession>